<reference evidence="2 3" key="1">
    <citation type="submission" date="2018-12" db="EMBL/GenBank/DDBJ databases">
        <authorList>
            <person name="Li F."/>
        </authorList>
    </citation>
    <scope>NUCLEOTIDE SEQUENCE [LARGE SCALE GENOMIC DNA]</scope>
    <source>
        <strain evidence="2 3">EGI 6500705</strain>
    </source>
</reference>
<dbReference type="PRINTS" id="PR00598">
    <property type="entry name" value="HTHMARR"/>
</dbReference>
<dbReference type="Pfam" id="PF01047">
    <property type="entry name" value="MarR"/>
    <property type="match status" value="1"/>
</dbReference>
<dbReference type="OrthoDB" id="8635520at2"/>
<evidence type="ECO:0000259" key="1">
    <source>
        <dbReference type="PROSITE" id="PS50995"/>
    </source>
</evidence>
<dbReference type="InterPro" id="IPR039422">
    <property type="entry name" value="MarR/SlyA-like"/>
</dbReference>
<dbReference type="PANTHER" id="PTHR33164">
    <property type="entry name" value="TRANSCRIPTIONAL REGULATOR, MARR FAMILY"/>
    <property type="match status" value="1"/>
</dbReference>
<dbReference type="EMBL" id="RZGZ01000001">
    <property type="protein sequence ID" value="RUR03324.1"/>
    <property type="molecule type" value="Genomic_DNA"/>
</dbReference>
<evidence type="ECO:0000313" key="3">
    <source>
        <dbReference type="Proteomes" id="UP000274909"/>
    </source>
</evidence>
<dbReference type="GO" id="GO:0003700">
    <property type="term" value="F:DNA-binding transcription factor activity"/>
    <property type="evidence" value="ECO:0007669"/>
    <property type="project" value="InterPro"/>
</dbReference>
<protein>
    <submittedName>
        <fullName evidence="2">MarR family transcriptional regulator</fullName>
    </submittedName>
</protein>
<evidence type="ECO:0000313" key="2">
    <source>
        <dbReference type="EMBL" id="RUR03324.1"/>
    </source>
</evidence>
<dbReference type="InterPro" id="IPR036388">
    <property type="entry name" value="WH-like_DNA-bd_sf"/>
</dbReference>
<dbReference type="Proteomes" id="UP000274909">
    <property type="component" value="Unassembled WGS sequence"/>
</dbReference>
<dbReference type="SMART" id="SM00347">
    <property type="entry name" value="HTH_MARR"/>
    <property type="match status" value="1"/>
</dbReference>
<organism evidence="2 3">
    <name type="scientific">Labedella endophytica</name>
    <dbReference type="NCBI Taxonomy" id="1523160"/>
    <lineage>
        <taxon>Bacteria</taxon>
        <taxon>Bacillati</taxon>
        <taxon>Actinomycetota</taxon>
        <taxon>Actinomycetes</taxon>
        <taxon>Micrococcales</taxon>
        <taxon>Microbacteriaceae</taxon>
        <taxon>Labedella</taxon>
    </lineage>
</organism>
<feature type="domain" description="HTH marR-type" evidence="1">
    <location>
        <begin position="1"/>
        <end position="147"/>
    </location>
</feature>
<dbReference type="Gene3D" id="1.10.10.10">
    <property type="entry name" value="Winged helix-like DNA-binding domain superfamily/Winged helix DNA-binding domain"/>
    <property type="match status" value="1"/>
</dbReference>
<comment type="caution">
    <text evidence="2">The sequence shown here is derived from an EMBL/GenBank/DDBJ whole genome shotgun (WGS) entry which is preliminary data.</text>
</comment>
<dbReference type="RefSeq" id="WP_127046600.1">
    <property type="nucleotide sequence ID" value="NZ_RZGZ01000001.1"/>
</dbReference>
<gene>
    <name evidence="2" type="ORF">ELQ94_01875</name>
</gene>
<sequence length="168" mass="18238">MTESNWLSAEQLDDWLSVVAVVELLPGALDAQLQADAGLSHYEYFLLAQLSEAPERTLRMTELAGATNATLPRLSHVVKRLEQRGYIERFPCPSDKRATNARLTDEGWEKVVDTAPGHVGAVRRHVVDALEPAQLRALGEACAVILATLDPPAGFAARRQAPSADDAV</sequence>
<dbReference type="InterPro" id="IPR036390">
    <property type="entry name" value="WH_DNA-bd_sf"/>
</dbReference>
<dbReference type="GO" id="GO:0006950">
    <property type="term" value="P:response to stress"/>
    <property type="evidence" value="ECO:0007669"/>
    <property type="project" value="TreeGrafter"/>
</dbReference>
<name>A0A433JWJ0_9MICO</name>
<dbReference type="PROSITE" id="PS50995">
    <property type="entry name" value="HTH_MARR_2"/>
    <property type="match status" value="1"/>
</dbReference>
<dbReference type="InterPro" id="IPR000835">
    <property type="entry name" value="HTH_MarR-typ"/>
</dbReference>
<dbReference type="SUPFAM" id="SSF46785">
    <property type="entry name" value="Winged helix' DNA-binding domain"/>
    <property type="match status" value="1"/>
</dbReference>
<keyword evidence="3" id="KW-1185">Reference proteome</keyword>
<dbReference type="PANTHER" id="PTHR33164:SF99">
    <property type="entry name" value="MARR FAMILY REGULATORY PROTEIN"/>
    <property type="match status" value="1"/>
</dbReference>
<dbReference type="AlphaFoldDB" id="A0A433JWJ0"/>
<proteinExistence type="predicted"/>
<accession>A0A433JWJ0</accession>